<feature type="compositionally biased region" description="Basic residues" evidence="1">
    <location>
        <begin position="1"/>
        <end position="12"/>
    </location>
</feature>
<comment type="caution">
    <text evidence="2">The sequence shown here is derived from an EMBL/GenBank/DDBJ whole genome shotgun (WGS) entry which is preliminary data.</text>
</comment>
<reference evidence="2 3" key="1">
    <citation type="journal article" date="2023" name="Plants (Basel)">
        <title>Bridging the Gap: Combining Genomics and Transcriptomics Approaches to Understand Stylosanthes scabra, an Orphan Legume from the Brazilian Caatinga.</title>
        <authorList>
            <person name="Ferreira-Neto J.R.C."/>
            <person name="da Silva M.D."/>
            <person name="Binneck E."/>
            <person name="de Melo N.F."/>
            <person name="da Silva R.H."/>
            <person name="de Melo A.L.T.M."/>
            <person name="Pandolfi V."/>
            <person name="Bustamante F.O."/>
            <person name="Brasileiro-Vidal A.C."/>
            <person name="Benko-Iseppon A.M."/>
        </authorList>
    </citation>
    <scope>NUCLEOTIDE SEQUENCE [LARGE SCALE GENOMIC DNA]</scope>
    <source>
        <tissue evidence="2">Leaves</tissue>
    </source>
</reference>
<accession>A0ABU6Y1X3</accession>
<keyword evidence="3" id="KW-1185">Reference proteome</keyword>
<evidence type="ECO:0000313" key="3">
    <source>
        <dbReference type="Proteomes" id="UP001341840"/>
    </source>
</evidence>
<name>A0ABU6Y1X3_9FABA</name>
<sequence length="149" mass="16226">MDNSRRQVRMGRRPQMTQRSTDAITQTASAGPKAATSQEDEDESDERRNYYRFNARSMLTVANRPPPKPPDFTEDGGCELRSLADEIGCTTPGVRDEGLTASSGAEDGAVAKGTTEITEVELVEDGVHDGKTTLWHRVASEARPETASL</sequence>
<feature type="compositionally biased region" description="Polar residues" evidence="1">
    <location>
        <begin position="15"/>
        <end position="29"/>
    </location>
</feature>
<dbReference type="EMBL" id="JASCZI010241660">
    <property type="protein sequence ID" value="MED6203745.1"/>
    <property type="molecule type" value="Genomic_DNA"/>
</dbReference>
<feature type="region of interest" description="Disordered" evidence="1">
    <location>
        <begin position="1"/>
        <end position="48"/>
    </location>
</feature>
<evidence type="ECO:0000313" key="2">
    <source>
        <dbReference type="EMBL" id="MED6203745.1"/>
    </source>
</evidence>
<dbReference type="Proteomes" id="UP001341840">
    <property type="component" value="Unassembled WGS sequence"/>
</dbReference>
<organism evidence="2 3">
    <name type="scientific">Stylosanthes scabra</name>
    <dbReference type="NCBI Taxonomy" id="79078"/>
    <lineage>
        <taxon>Eukaryota</taxon>
        <taxon>Viridiplantae</taxon>
        <taxon>Streptophyta</taxon>
        <taxon>Embryophyta</taxon>
        <taxon>Tracheophyta</taxon>
        <taxon>Spermatophyta</taxon>
        <taxon>Magnoliopsida</taxon>
        <taxon>eudicotyledons</taxon>
        <taxon>Gunneridae</taxon>
        <taxon>Pentapetalae</taxon>
        <taxon>rosids</taxon>
        <taxon>fabids</taxon>
        <taxon>Fabales</taxon>
        <taxon>Fabaceae</taxon>
        <taxon>Papilionoideae</taxon>
        <taxon>50 kb inversion clade</taxon>
        <taxon>dalbergioids sensu lato</taxon>
        <taxon>Dalbergieae</taxon>
        <taxon>Pterocarpus clade</taxon>
        <taxon>Stylosanthes</taxon>
    </lineage>
</organism>
<proteinExistence type="predicted"/>
<evidence type="ECO:0000256" key="1">
    <source>
        <dbReference type="SAM" id="MobiDB-lite"/>
    </source>
</evidence>
<protein>
    <submittedName>
        <fullName evidence="2">Uncharacterized protein</fullName>
    </submittedName>
</protein>
<gene>
    <name evidence="2" type="ORF">PIB30_002514</name>
</gene>